<keyword evidence="1 2" id="KW-0430">Lectin</keyword>
<organism evidence="4 5">
    <name type="scientific">Anolis carolinensis</name>
    <name type="common">Green anole</name>
    <name type="synonym">American chameleon</name>
    <dbReference type="NCBI Taxonomy" id="28377"/>
    <lineage>
        <taxon>Eukaryota</taxon>
        <taxon>Metazoa</taxon>
        <taxon>Chordata</taxon>
        <taxon>Craniata</taxon>
        <taxon>Vertebrata</taxon>
        <taxon>Euteleostomi</taxon>
        <taxon>Lepidosauria</taxon>
        <taxon>Squamata</taxon>
        <taxon>Bifurcata</taxon>
        <taxon>Unidentata</taxon>
        <taxon>Episquamata</taxon>
        <taxon>Toxicofera</taxon>
        <taxon>Iguania</taxon>
        <taxon>Dactyloidae</taxon>
        <taxon>Anolis</taxon>
    </lineage>
</organism>
<evidence type="ECO:0000313" key="5">
    <source>
        <dbReference type="Proteomes" id="UP000001646"/>
    </source>
</evidence>
<keyword evidence="5" id="KW-1185">Reference proteome</keyword>
<dbReference type="InterPro" id="IPR013320">
    <property type="entry name" value="ConA-like_dom_sf"/>
</dbReference>
<reference evidence="4" key="3">
    <citation type="submission" date="2025-09" db="UniProtKB">
        <authorList>
            <consortium name="Ensembl"/>
        </authorList>
    </citation>
    <scope>IDENTIFICATION</scope>
</reference>
<dbReference type="HOGENOM" id="CLU_037794_5_0_1"/>
<evidence type="ECO:0000256" key="2">
    <source>
        <dbReference type="RuleBase" id="RU102079"/>
    </source>
</evidence>
<dbReference type="InterPro" id="IPR001079">
    <property type="entry name" value="Galectin_CRD"/>
</dbReference>
<dbReference type="GO" id="GO:0005615">
    <property type="term" value="C:extracellular space"/>
    <property type="evidence" value="ECO:0000318"/>
    <property type="project" value="GO_Central"/>
</dbReference>
<dbReference type="GO" id="GO:0030395">
    <property type="term" value="F:lactose binding"/>
    <property type="evidence" value="ECO:0000318"/>
    <property type="project" value="GO_Central"/>
</dbReference>
<dbReference type="InterPro" id="IPR044156">
    <property type="entry name" value="Galectin-like"/>
</dbReference>
<evidence type="ECO:0000256" key="1">
    <source>
        <dbReference type="ARBA" id="ARBA00022734"/>
    </source>
</evidence>
<dbReference type="InParanoid" id="G1KGH3"/>
<reference evidence="4" key="2">
    <citation type="submission" date="2025-08" db="UniProtKB">
        <authorList>
            <consortium name="Ensembl"/>
        </authorList>
    </citation>
    <scope>IDENTIFICATION</scope>
</reference>
<dbReference type="SMART" id="SM00276">
    <property type="entry name" value="GLECT"/>
    <property type="match status" value="1"/>
</dbReference>
<dbReference type="Ensembl" id="ENSACAT00000007371.3">
    <property type="protein sequence ID" value="ENSACAP00000007216.3"/>
    <property type="gene ID" value="ENSACAG00000007368.3"/>
</dbReference>
<sequence length="142" mass="16010">MLTFFVALTQQMALSHLSIKPGDCIKVKGKIEPDAKSFALNLGRDGSDLILHFNARFESLGDVRTIVCNSKVKREWGSEVRESIFPFEQGEQTKLCVHFNAEEVTVKMDEGHEIKFPNRLGLETAEYFAVEGDISVRSVKFD</sequence>
<dbReference type="GO" id="GO:0043236">
    <property type="term" value="F:laminin binding"/>
    <property type="evidence" value="ECO:0000318"/>
    <property type="project" value="GO_Central"/>
</dbReference>
<dbReference type="PANTHER" id="PTHR11346">
    <property type="entry name" value="GALECTIN"/>
    <property type="match status" value="1"/>
</dbReference>
<dbReference type="SUPFAM" id="SSF49899">
    <property type="entry name" value="Concanavalin A-like lectins/glucanases"/>
    <property type="match status" value="1"/>
</dbReference>
<dbReference type="SMART" id="SM00908">
    <property type="entry name" value="Gal-bind_lectin"/>
    <property type="match status" value="1"/>
</dbReference>
<evidence type="ECO:0000313" key="4">
    <source>
        <dbReference type="Ensembl" id="ENSACAP00000007216.3"/>
    </source>
</evidence>
<dbReference type="Gene3D" id="2.60.120.200">
    <property type="match status" value="1"/>
</dbReference>
<proteinExistence type="predicted"/>
<dbReference type="PROSITE" id="PS51304">
    <property type="entry name" value="GALECTIN"/>
    <property type="match status" value="1"/>
</dbReference>
<name>G1KGH3_ANOCA</name>
<dbReference type="GeneTree" id="ENSGT00940000155534"/>
<accession>G1KGH3</accession>
<protein>
    <recommendedName>
        <fullName evidence="2">Galectin</fullName>
    </recommendedName>
</protein>
<dbReference type="FunFam" id="2.60.120.200:FF:000021">
    <property type="entry name" value="Galectin"/>
    <property type="match status" value="1"/>
</dbReference>
<gene>
    <name evidence="4" type="primary">LOC100568039</name>
</gene>
<dbReference type="eggNOG" id="KOG3587">
    <property type="taxonomic scope" value="Eukaryota"/>
</dbReference>
<dbReference type="PANTHER" id="PTHR11346:SF97">
    <property type="entry name" value="GALECTIN-1"/>
    <property type="match status" value="1"/>
</dbReference>
<dbReference type="Proteomes" id="UP000001646">
    <property type="component" value="Chromosome 2"/>
</dbReference>
<dbReference type="AlphaFoldDB" id="G1KGH3"/>
<evidence type="ECO:0000259" key="3">
    <source>
        <dbReference type="PROSITE" id="PS51304"/>
    </source>
</evidence>
<dbReference type="CDD" id="cd00070">
    <property type="entry name" value="GLECT"/>
    <property type="match status" value="1"/>
</dbReference>
<dbReference type="Pfam" id="PF00337">
    <property type="entry name" value="Gal-bind_lectin"/>
    <property type="match status" value="1"/>
</dbReference>
<feature type="domain" description="Galectin" evidence="3">
    <location>
        <begin position="11"/>
        <end position="142"/>
    </location>
</feature>
<dbReference type="Bgee" id="ENSACAG00000007368">
    <property type="expression patterns" value="Expressed in liver and 9 other cell types or tissues"/>
</dbReference>
<reference evidence="4 5" key="1">
    <citation type="submission" date="2009-12" db="EMBL/GenBank/DDBJ databases">
        <title>The Genome Sequence of Anolis carolinensis (Green Anole Lizard).</title>
        <authorList>
            <consortium name="The Genome Sequencing Platform"/>
            <person name="Di Palma F."/>
            <person name="Alfoldi J."/>
            <person name="Heiman D."/>
            <person name="Young S."/>
            <person name="Grabherr M."/>
            <person name="Johnson J."/>
            <person name="Lander E.S."/>
            <person name="Lindblad-Toh K."/>
        </authorList>
    </citation>
    <scope>NUCLEOTIDE SEQUENCE [LARGE SCALE GENOMIC DNA]</scope>
    <source>
        <strain evidence="4 5">JBL SC #1</strain>
    </source>
</reference>